<evidence type="ECO:0000256" key="1">
    <source>
        <dbReference type="SAM" id="MobiDB-lite"/>
    </source>
</evidence>
<dbReference type="Proteomes" id="UP000003803">
    <property type="component" value="Unassembled WGS sequence"/>
</dbReference>
<comment type="caution">
    <text evidence="2">The sequence shown here is derived from an EMBL/GenBank/DDBJ whole genome shotgun (WGS) entry which is preliminary data.</text>
</comment>
<evidence type="ECO:0000313" key="2">
    <source>
        <dbReference type="EMBL" id="EDS11226.1"/>
    </source>
</evidence>
<dbReference type="RefSeq" id="WP_006875141.1">
    <property type="nucleotide sequence ID" value="NZ_DS544183.1"/>
</dbReference>
<reference evidence="2" key="2">
    <citation type="submission" date="2013-09" db="EMBL/GenBank/DDBJ databases">
        <title>Draft genome sequence of Anaerotruncus colihominis(DSM 17241).</title>
        <authorList>
            <person name="Sudarsanam P."/>
            <person name="Ley R."/>
            <person name="Guruge J."/>
            <person name="Turnbaugh P.J."/>
            <person name="Mahowald M."/>
            <person name="Liep D."/>
            <person name="Gordon J."/>
        </authorList>
    </citation>
    <scope>NUCLEOTIDE SEQUENCE</scope>
    <source>
        <strain evidence="2">DSM 17241</strain>
    </source>
</reference>
<protein>
    <submittedName>
        <fullName evidence="2">Uncharacterized protein</fullName>
    </submittedName>
</protein>
<accession>B0PAP6</accession>
<feature type="compositionally biased region" description="Basic and acidic residues" evidence="1">
    <location>
        <begin position="54"/>
        <end position="70"/>
    </location>
</feature>
<dbReference type="HOGENOM" id="CLU_2748892_0_0_9"/>
<organism evidence="2 3">
    <name type="scientific">Anaerotruncus colihominis DSM 17241</name>
    <dbReference type="NCBI Taxonomy" id="445972"/>
    <lineage>
        <taxon>Bacteria</taxon>
        <taxon>Bacillati</taxon>
        <taxon>Bacillota</taxon>
        <taxon>Clostridia</taxon>
        <taxon>Eubacteriales</taxon>
        <taxon>Oscillospiraceae</taxon>
        <taxon>Anaerotruncus</taxon>
    </lineage>
</organism>
<evidence type="ECO:0000313" key="3">
    <source>
        <dbReference type="Proteomes" id="UP000003803"/>
    </source>
</evidence>
<keyword evidence="3" id="KW-1185">Reference proteome</keyword>
<dbReference type="AlphaFoldDB" id="B0PAP6"/>
<proteinExistence type="predicted"/>
<feature type="region of interest" description="Disordered" evidence="1">
    <location>
        <begin position="33"/>
        <end position="70"/>
    </location>
</feature>
<dbReference type="EMBL" id="ABGD02000014">
    <property type="protein sequence ID" value="EDS11226.1"/>
    <property type="molecule type" value="Genomic_DNA"/>
</dbReference>
<gene>
    <name evidence="2" type="ORF">ANACOL_01846</name>
</gene>
<reference evidence="2" key="1">
    <citation type="submission" date="2007-11" db="EMBL/GenBank/DDBJ databases">
        <authorList>
            <person name="Fulton L."/>
            <person name="Clifton S."/>
            <person name="Fulton B."/>
            <person name="Xu J."/>
            <person name="Minx P."/>
            <person name="Pepin K.H."/>
            <person name="Johnson M."/>
            <person name="Thiruvilangam P."/>
            <person name="Bhonagiri V."/>
            <person name="Nash W.E."/>
            <person name="Mardis E.R."/>
            <person name="Wilson R.K."/>
        </authorList>
    </citation>
    <scope>NUCLEOTIDE SEQUENCE [LARGE SCALE GENOMIC DNA]</scope>
    <source>
        <strain evidence="2">DSM 17241</strain>
    </source>
</reference>
<sequence length="70" mass="8037">MRLVRLNKVIEVNDPDRIRDYKLLGYVEEGDVQPVTQPGREPIPIKPAELGEISAEKETRRGRPRTVNDL</sequence>
<name>B0PAP6_9FIRM</name>